<dbReference type="AlphaFoldDB" id="A0A3B0U4G7"/>
<proteinExistence type="predicted"/>
<accession>A0A3B0U4G7</accession>
<evidence type="ECO:0000313" key="1">
    <source>
        <dbReference type="EMBL" id="VAW19349.1"/>
    </source>
</evidence>
<name>A0A3B0U4G7_9ZZZZ</name>
<gene>
    <name evidence="1" type="ORF">MNBD_BACTEROID05-685</name>
</gene>
<dbReference type="SUPFAM" id="SSF160527">
    <property type="entry name" value="V-type ATPase subunit E-like"/>
    <property type="match status" value="1"/>
</dbReference>
<reference evidence="1" key="1">
    <citation type="submission" date="2018-06" db="EMBL/GenBank/DDBJ databases">
        <authorList>
            <person name="Zhirakovskaya E."/>
        </authorList>
    </citation>
    <scope>NUCLEOTIDE SEQUENCE</scope>
</reference>
<evidence type="ECO:0008006" key="2">
    <source>
        <dbReference type="Google" id="ProtNLM"/>
    </source>
</evidence>
<organism evidence="1">
    <name type="scientific">hydrothermal vent metagenome</name>
    <dbReference type="NCBI Taxonomy" id="652676"/>
    <lineage>
        <taxon>unclassified sequences</taxon>
        <taxon>metagenomes</taxon>
        <taxon>ecological metagenomes</taxon>
    </lineage>
</organism>
<dbReference type="EMBL" id="UOEN01000465">
    <property type="protein sequence ID" value="VAW19349.1"/>
    <property type="molecule type" value="Genomic_DNA"/>
</dbReference>
<sequence>MPHQVQELIDKIKLEGVDVADKKAHEIELLAQQKADSIVSEAKAQSDEMIVTAKEEIKKMQESTQMALKQSSRDVILSLRKEIEGTLQGVVSNEIKDSLNADALSTILTEIIKDYLKGKKEESVEVVLSKANADKLKDGFIAKLQKQLKNPLTIKSSADVGAGFTISFDAGKSNYDFSDSSLAEYLSSFLNDRVSDLLKEAVK</sequence>
<protein>
    <recommendedName>
        <fullName evidence="2">V-type ATP synthase subunit E</fullName>
    </recommendedName>
</protein>